<sequence>MTDKISVRTNVGDPSPIENNPTNSQSADKPRTENCTNGPIEAVGNTAVYKRDFLFAELSELLMGKKANHKFRLNDNERVKAFALLSDLRNLLREKEEKDAEEESIAKEKAKPAKTYAEVTATKQAHTVLLLPKENSKGNVKKLVEENIQPTKEKMAINAVRPLRNKGIAVDCLDEEGAQKLIQMVQGNQRLAETIECKKPSTRHPRCIVYDIPNGIADVEVLEVLELTIGAPKDSLKPSFRIKGRGDCSHLVISGRPEYIKSLLNQKKVLINLGKNTLL</sequence>
<keyword evidence="3" id="KW-1185">Reference proteome</keyword>
<evidence type="ECO:0000313" key="2">
    <source>
        <dbReference type="EMBL" id="KAF8763218.1"/>
    </source>
</evidence>
<evidence type="ECO:0000313" key="3">
    <source>
        <dbReference type="Proteomes" id="UP000807504"/>
    </source>
</evidence>
<accession>A0A8T0DXI0</accession>
<reference evidence="2" key="1">
    <citation type="journal article" date="2020" name="bioRxiv">
        <title>Chromosome-level reference genome of the European wasp spider Argiope bruennichi: a resource for studies on range expansion and evolutionary adaptation.</title>
        <authorList>
            <person name="Sheffer M.M."/>
            <person name="Hoppe A."/>
            <person name="Krehenwinkel H."/>
            <person name="Uhl G."/>
            <person name="Kuss A.W."/>
            <person name="Jensen L."/>
            <person name="Jensen C."/>
            <person name="Gillespie R.G."/>
            <person name="Hoff K.J."/>
            <person name="Prost S."/>
        </authorList>
    </citation>
    <scope>NUCLEOTIDE SEQUENCE</scope>
</reference>
<dbReference type="EMBL" id="JABXBU010002231">
    <property type="protein sequence ID" value="KAF8763218.1"/>
    <property type="molecule type" value="Genomic_DNA"/>
</dbReference>
<feature type="compositionally biased region" description="Polar residues" evidence="1">
    <location>
        <begin position="17"/>
        <end position="37"/>
    </location>
</feature>
<evidence type="ECO:0000256" key="1">
    <source>
        <dbReference type="SAM" id="MobiDB-lite"/>
    </source>
</evidence>
<name>A0A8T0DXI0_ARGBR</name>
<gene>
    <name evidence="2" type="ORF">HNY73_021421</name>
</gene>
<protein>
    <submittedName>
        <fullName evidence="2">Uncharacterized protein</fullName>
    </submittedName>
</protein>
<dbReference type="AlphaFoldDB" id="A0A8T0DXI0"/>
<comment type="caution">
    <text evidence="2">The sequence shown here is derived from an EMBL/GenBank/DDBJ whole genome shotgun (WGS) entry which is preliminary data.</text>
</comment>
<proteinExistence type="predicted"/>
<feature type="region of interest" description="Disordered" evidence="1">
    <location>
        <begin position="1"/>
        <end position="38"/>
    </location>
</feature>
<organism evidence="2 3">
    <name type="scientific">Argiope bruennichi</name>
    <name type="common">Wasp spider</name>
    <name type="synonym">Aranea bruennichi</name>
    <dbReference type="NCBI Taxonomy" id="94029"/>
    <lineage>
        <taxon>Eukaryota</taxon>
        <taxon>Metazoa</taxon>
        <taxon>Ecdysozoa</taxon>
        <taxon>Arthropoda</taxon>
        <taxon>Chelicerata</taxon>
        <taxon>Arachnida</taxon>
        <taxon>Araneae</taxon>
        <taxon>Araneomorphae</taxon>
        <taxon>Entelegynae</taxon>
        <taxon>Araneoidea</taxon>
        <taxon>Araneidae</taxon>
        <taxon>Argiope</taxon>
    </lineage>
</organism>
<dbReference type="Proteomes" id="UP000807504">
    <property type="component" value="Unassembled WGS sequence"/>
</dbReference>
<reference evidence="2" key="2">
    <citation type="submission" date="2020-06" db="EMBL/GenBank/DDBJ databases">
        <authorList>
            <person name="Sheffer M."/>
        </authorList>
    </citation>
    <scope>NUCLEOTIDE SEQUENCE</scope>
</reference>